<sequence>MKRYGAFLLMGSLVLSACSAPNLPTVQSEDENSSTGETMENNTTENDFGYASLATNPDDHRGEMNGKEYKLDRQVTADAISRFGSAVQGVESVTTVVTDEEVLISYQIAEDADIDRNETADQIKRNALSVIPRWFHVYVTDDPSLRVNVENLAQTHLSKKDMETAISATIEMMKESSPQGYPVGDGENENGETKDEEISNTIMKENEIDLAPAAMDIGRKKTADA</sequence>
<dbReference type="PROSITE" id="PS51257">
    <property type="entry name" value="PROKAR_LIPOPROTEIN"/>
    <property type="match status" value="1"/>
</dbReference>
<dbReference type="EMBL" id="JBFMIA010000006">
    <property type="protein sequence ID" value="MEW9501973.1"/>
    <property type="molecule type" value="Genomic_DNA"/>
</dbReference>
<reference evidence="3 4" key="1">
    <citation type="journal article" date="1979" name="Int. J. Syst. Evol. Microbiol.">
        <title>Bacillus globisporus subsp. marinus subsp. nov.</title>
        <authorList>
            <person name="Liu H."/>
        </authorList>
    </citation>
    <scope>NUCLEOTIDE SEQUENCE [LARGE SCALE GENOMIC DNA]</scope>
    <source>
        <strain evidence="3 4">DSM 1297</strain>
    </source>
</reference>
<feature type="signal peptide" evidence="2">
    <location>
        <begin position="1"/>
        <end position="19"/>
    </location>
</feature>
<gene>
    <name evidence="3" type="ORF">AB1471_09180</name>
</gene>
<name>A0ABV3Q4D0_9BACL</name>
<feature type="compositionally biased region" description="Low complexity" evidence="1">
    <location>
        <begin position="33"/>
        <end position="46"/>
    </location>
</feature>
<evidence type="ECO:0000256" key="1">
    <source>
        <dbReference type="SAM" id="MobiDB-lite"/>
    </source>
</evidence>
<protein>
    <submittedName>
        <fullName evidence="3">YhcN/YlaJ family sporulation lipoprotein</fullName>
    </submittedName>
</protein>
<dbReference type="Pfam" id="PF09580">
    <property type="entry name" value="Spore_YhcN_YlaJ"/>
    <property type="match status" value="1"/>
</dbReference>
<dbReference type="Proteomes" id="UP001556040">
    <property type="component" value="Unassembled WGS sequence"/>
</dbReference>
<organism evidence="3 4">
    <name type="scientific">Jeotgalibacillus marinus</name>
    <dbReference type="NCBI Taxonomy" id="86667"/>
    <lineage>
        <taxon>Bacteria</taxon>
        <taxon>Bacillati</taxon>
        <taxon>Bacillota</taxon>
        <taxon>Bacilli</taxon>
        <taxon>Bacillales</taxon>
        <taxon>Caryophanaceae</taxon>
        <taxon>Jeotgalibacillus</taxon>
    </lineage>
</organism>
<feature type="region of interest" description="Disordered" evidence="1">
    <location>
        <begin position="174"/>
        <end position="225"/>
    </location>
</feature>
<keyword evidence="2" id="KW-0732">Signal</keyword>
<feature type="region of interest" description="Disordered" evidence="1">
    <location>
        <begin position="23"/>
        <end position="63"/>
    </location>
</feature>
<comment type="caution">
    <text evidence="3">The sequence shown here is derived from an EMBL/GenBank/DDBJ whole genome shotgun (WGS) entry which is preliminary data.</text>
</comment>
<evidence type="ECO:0000313" key="4">
    <source>
        <dbReference type="Proteomes" id="UP001556040"/>
    </source>
</evidence>
<feature type="chain" id="PRO_5045493761" evidence="2">
    <location>
        <begin position="20"/>
        <end position="225"/>
    </location>
</feature>
<evidence type="ECO:0000313" key="3">
    <source>
        <dbReference type="EMBL" id="MEW9501973.1"/>
    </source>
</evidence>
<evidence type="ECO:0000256" key="2">
    <source>
        <dbReference type="SAM" id="SignalP"/>
    </source>
</evidence>
<dbReference type="InterPro" id="IPR019076">
    <property type="entry name" value="Spore_lipoprot_YhcN/YlaJ-like"/>
</dbReference>
<keyword evidence="3" id="KW-0449">Lipoprotein</keyword>
<keyword evidence="4" id="KW-1185">Reference proteome</keyword>
<proteinExistence type="predicted"/>
<accession>A0ABV3Q4D0</accession>
<dbReference type="RefSeq" id="WP_367779461.1">
    <property type="nucleotide sequence ID" value="NZ_JBFMIA010000006.1"/>
</dbReference>